<dbReference type="InterPro" id="IPR023996">
    <property type="entry name" value="TonB-dep_OMP_SusC/RagA"/>
</dbReference>
<dbReference type="SUPFAM" id="SSF49464">
    <property type="entry name" value="Carboxypeptidase regulatory domain-like"/>
    <property type="match status" value="1"/>
</dbReference>
<comment type="similarity">
    <text evidence="7">Belongs to the TonB-dependent receptor family.</text>
</comment>
<keyword evidence="6 7" id="KW-0998">Cell outer membrane</keyword>
<evidence type="ECO:0000313" key="10">
    <source>
        <dbReference type="Proteomes" id="UP000007435"/>
    </source>
</evidence>
<dbReference type="InterPro" id="IPR023997">
    <property type="entry name" value="TonB-dep_OMP_SusC/RagA_CS"/>
</dbReference>
<dbReference type="NCBIfam" id="TIGR04057">
    <property type="entry name" value="SusC_RagA_signa"/>
    <property type="match status" value="1"/>
</dbReference>
<name>E4RT71_LEAB4</name>
<evidence type="ECO:0000256" key="6">
    <source>
        <dbReference type="ARBA" id="ARBA00023237"/>
    </source>
</evidence>
<dbReference type="STRING" id="649349.Lbys_2947"/>
<comment type="subcellular location">
    <subcellularLocation>
        <location evidence="1 7">Cell outer membrane</location>
        <topology evidence="1 7">Multi-pass membrane protein</topology>
    </subcellularLocation>
</comment>
<evidence type="ECO:0000256" key="2">
    <source>
        <dbReference type="ARBA" id="ARBA00022448"/>
    </source>
</evidence>
<evidence type="ECO:0000256" key="4">
    <source>
        <dbReference type="ARBA" id="ARBA00022692"/>
    </source>
</evidence>
<evidence type="ECO:0000313" key="9">
    <source>
        <dbReference type="EMBL" id="ADQ18609.1"/>
    </source>
</evidence>
<keyword evidence="2 7" id="KW-0813">Transport</keyword>
<dbReference type="InterPro" id="IPR037066">
    <property type="entry name" value="Plug_dom_sf"/>
</dbReference>
<dbReference type="HOGENOM" id="CLU_004317_0_2_10"/>
<evidence type="ECO:0000259" key="8">
    <source>
        <dbReference type="Pfam" id="PF07715"/>
    </source>
</evidence>
<dbReference type="OrthoDB" id="9768177at2"/>
<dbReference type="NCBIfam" id="TIGR04056">
    <property type="entry name" value="OMP_RagA_SusC"/>
    <property type="match status" value="1"/>
</dbReference>
<gene>
    <name evidence="9" type="ordered locus">Lbys_2947</name>
</gene>
<dbReference type="AlphaFoldDB" id="E4RT71"/>
<dbReference type="Gene3D" id="2.40.170.20">
    <property type="entry name" value="TonB-dependent receptor, beta-barrel domain"/>
    <property type="match status" value="1"/>
</dbReference>
<evidence type="ECO:0000256" key="3">
    <source>
        <dbReference type="ARBA" id="ARBA00022452"/>
    </source>
</evidence>
<dbReference type="RefSeq" id="WP_013409641.1">
    <property type="nucleotide sequence ID" value="NC_014655.1"/>
</dbReference>
<dbReference type="Gene3D" id="2.60.40.1120">
    <property type="entry name" value="Carboxypeptidase-like, regulatory domain"/>
    <property type="match status" value="1"/>
</dbReference>
<dbReference type="SUPFAM" id="SSF56935">
    <property type="entry name" value="Porins"/>
    <property type="match status" value="1"/>
</dbReference>
<sequence>MRIFTKLKLTVILILVTQVLWAQGIRGTVLSEEDGEPVAGATIKVRGGTVATLSDATGRFQLNAKSGDVLEVSFIGFQTAEYTVQKAGEIVIRLSSAQSALDEVVVVGYGVQKKKLVTGANLNVGGELIQQQNTLNPLQALQGQAAGVTILSTSGQPGAGMKVNIRGLGTIGNSNPLYVIDGIPGGDIALLNPADIQSIDVLKDAASAAIYGAQAANGVVLVTTKMGGKGQVSYDAYIGIQNPIRMVDMLNAEEYKVIMNEQALNSGAALIRFEDMQGLSNTNWVDQMFIKDAATQNHSLQINGSNNSSAYSISFNKIDQEGIVGGKDVSNYQRYGFRINTEHKLYKDFLKVGQHLNFNYIRNNGISVGNQYNNTLRGAFITSPLSPVYSGNNKYNSPYNDTSDSPWYNGDGNPYGSMMTNSNNRSDTQRLLADLYAEIEPIKRLKIKSIFGFNYSANEYRSFQPLYRFSVYSFNENRTITSQSMNKGHTMTWTNTASYDFALNNKHYFDLLVGMESQRYQGTYLSASNWNLLTQFDDFDHAYLDNTTGIAHLDADGNVVETMGVGGGPDNLYRRASYFGRAGYNYKEKYMLNATLRADGSSKFSRGNRWGYFPSFSAGWVVTNEDFFEPGRSLDFLKLRASWGQVGNQNIDDFQFASPINTSTAYSSGNPAAFYVFGTSKTNVPGAYPSRLSNPLVKWETSEQINIGFDAYLLRSRLEVYGDFYIKTTKDWLVQAPILATAGAGAPFINGGDVKNTGVELSAIFKDKAGSLGYRFGANASFNKNVVGNIPTEDGIIHGPTGQLFDNSDEFYRAQNGMPIGYFWGYKTDGLFQNYEEIEAWRSAGKGILQPEVKPGDVRYVDVNSDGKIDASDKVNLGVGMPKVVFGFHANFDYKNFDLGIIANGVSGNQIVQSYRNHTNKQANYTSAILQRWTGEGTSNRIPRVTETNVNWQFSDLYLQKGDFLRISTITLGYNFAPPIKWKHLSQFRVYAQAQNMFTFTKYDGMDPEIGYGTSGWVSGIDLGYYPRPKIYLVGVNIKF</sequence>
<keyword evidence="3 7" id="KW-1134">Transmembrane beta strand</keyword>
<keyword evidence="4 7" id="KW-0812">Transmembrane</keyword>
<accession>E4RT71</accession>
<dbReference type="InterPro" id="IPR012910">
    <property type="entry name" value="Plug_dom"/>
</dbReference>
<reference key="1">
    <citation type="submission" date="2010-11" db="EMBL/GenBank/DDBJ databases">
        <title>The complete genome of Leadbetterella byssophila DSM 17132.</title>
        <authorList>
            <consortium name="US DOE Joint Genome Institute (JGI-PGF)"/>
            <person name="Lucas S."/>
            <person name="Copeland A."/>
            <person name="Lapidus A."/>
            <person name="Glavina del Rio T."/>
            <person name="Dalin E."/>
            <person name="Tice H."/>
            <person name="Bruce D."/>
            <person name="Goodwin L."/>
            <person name="Pitluck S."/>
            <person name="Kyrpides N."/>
            <person name="Mavromatis K."/>
            <person name="Ivanova N."/>
            <person name="Teshima H."/>
            <person name="Brettin T."/>
            <person name="Detter J.C."/>
            <person name="Han C."/>
            <person name="Tapia R."/>
            <person name="Land M."/>
            <person name="Hauser L."/>
            <person name="Markowitz V."/>
            <person name="Cheng J.-F."/>
            <person name="Hugenholtz P."/>
            <person name="Woyke T."/>
            <person name="Wu D."/>
            <person name="Tindall B."/>
            <person name="Pomrenke H.G."/>
            <person name="Brambilla E."/>
            <person name="Klenk H.-P."/>
            <person name="Eisen J.A."/>
        </authorList>
    </citation>
    <scope>NUCLEOTIDE SEQUENCE [LARGE SCALE GENOMIC DNA]</scope>
    <source>
        <strain>DSM 17132</strain>
    </source>
</reference>
<feature type="domain" description="TonB-dependent receptor plug" evidence="8">
    <location>
        <begin position="118"/>
        <end position="219"/>
    </location>
</feature>
<dbReference type="InterPro" id="IPR036942">
    <property type="entry name" value="Beta-barrel_TonB_sf"/>
</dbReference>
<dbReference type="Proteomes" id="UP000007435">
    <property type="component" value="Chromosome"/>
</dbReference>
<dbReference type="InterPro" id="IPR039426">
    <property type="entry name" value="TonB-dep_rcpt-like"/>
</dbReference>
<dbReference type="InterPro" id="IPR008969">
    <property type="entry name" value="CarboxyPept-like_regulatory"/>
</dbReference>
<dbReference type="GO" id="GO:0009279">
    <property type="term" value="C:cell outer membrane"/>
    <property type="evidence" value="ECO:0007669"/>
    <property type="project" value="UniProtKB-SubCell"/>
</dbReference>
<keyword evidence="10" id="KW-1185">Reference proteome</keyword>
<keyword evidence="9" id="KW-0675">Receptor</keyword>
<organism evidence="9 10">
    <name type="scientific">Leadbetterella byssophila (strain DSM 17132 / JCM 16389 / KACC 11308 / NBRC 106382 / 4M15)</name>
    <dbReference type="NCBI Taxonomy" id="649349"/>
    <lineage>
        <taxon>Bacteria</taxon>
        <taxon>Pseudomonadati</taxon>
        <taxon>Bacteroidota</taxon>
        <taxon>Cytophagia</taxon>
        <taxon>Cytophagales</taxon>
        <taxon>Leadbetterellaceae</taxon>
        <taxon>Leadbetterella</taxon>
    </lineage>
</organism>
<dbReference type="PROSITE" id="PS52016">
    <property type="entry name" value="TONB_DEPENDENT_REC_3"/>
    <property type="match status" value="1"/>
</dbReference>
<dbReference type="eggNOG" id="COG1629">
    <property type="taxonomic scope" value="Bacteria"/>
</dbReference>
<evidence type="ECO:0000256" key="1">
    <source>
        <dbReference type="ARBA" id="ARBA00004571"/>
    </source>
</evidence>
<dbReference type="Pfam" id="PF13715">
    <property type="entry name" value="CarbopepD_reg_2"/>
    <property type="match status" value="1"/>
</dbReference>
<dbReference type="EMBL" id="CP002305">
    <property type="protein sequence ID" value="ADQ18609.1"/>
    <property type="molecule type" value="Genomic_DNA"/>
</dbReference>
<evidence type="ECO:0000256" key="7">
    <source>
        <dbReference type="PROSITE-ProRule" id="PRU01360"/>
    </source>
</evidence>
<proteinExistence type="inferred from homology"/>
<keyword evidence="5 7" id="KW-0472">Membrane</keyword>
<dbReference type="Pfam" id="PF07715">
    <property type="entry name" value="Plug"/>
    <property type="match status" value="1"/>
</dbReference>
<protein>
    <submittedName>
        <fullName evidence="9">TonB-dependent receptor plug</fullName>
    </submittedName>
</protein>
<dbReference type="KEGG" id="lby:Lbys_2947"/>
<reference evidence="9 10" key="2">
    <citation type="journal article" date="2011" name="Stand. Genomic Sci.">
        <title>Complete genome sequence of Leadbetterella byssophila type strain (4M15).</title>
        <authorList>
            <person name="Abt B."/>
            <person name="Teshima H."/>
            <person name="Lucas S."/>
            <person name="Lapidus A."/>
            <person name="Del Rio T.G."/>
            <person name="Nolan M."/>
            <person name="Tice H."/>
            <person name="Cheng J.F."/>
            <person name="Pitluck S."/>
            <person name="Liolios K."/>
            <person name="Pagani I."/>
            <person name="Ivanova N."/>
            <person name="Mavromatis K."/>
            <person name="Pati A."/>
            <person name="Tapia R."/>
            <person name="Han C."/>
            <person name="Goodwin L."/>
            <person name="Chen A."/>
            <person name="Palaniappan K."/>
            <person name="Land M."/>
            <person name="Hauser L."/>
            <person name="Chang Y.J."/>
            <person name="Jeffries C.D."/>
            <person name="Rohde M."/>
            <person name="Goker M."/>
            <person name="Tindall B.J."/>
            <person name="Detter J.C."/>
            <person name="Woyke T."/>
            <person name="Bristow J."/>
            <person name="Eisen J.A."/>
            <person name="Markowitz V."/>
            <person name="Hugenholtz P."/>
            <person name="Klenk H.P."/>
            <person name="Kyrpides N.C."/>
        </authorList>
    </citation>
    <scope>NUCLEOTIDE SEQUENCE [LARGE SCALE GENOMIC DNA]</scope>
    <source>
        <strain evidence="10">DSM 17132 / JCM 16389 / KACC 11308 / NBRC 106382 / 4M15</strain>
    </source>
</reference>
<dbReference type="Gene3D" id="2.170.130.10">
    <property type="entry name" value="TonB-dependent receptor, plug domain"/>
    <property type="match status" value="1"/>
</dbReference>
<evidence type="ECO:0000256" key="5">
    <source>
        <dbReference type="ARBA" id="ARBA00023136"/>
    </source>
</evidence>